<dbReference type="VEuPathDB" id="GiardiaDB:GMRT_15081"/>
<dbReference type="AlphaFoldDB" id="A0A4Z1SMP1"/>
<reference evidence="2 3" key="1">
    <citation type="submission" date="2019-05" db="EMBL/GenBank/DDBJ databases">
        <title>The compact genome of Giardia muris reveals important steps in the evolution of intestinal protozoan parasites.</title>
        <authorList>
            <person name="Xu F."/>
            <person name="Jimenez-Gonzalez A."/>
            <person name="Einarsson E."/>
            <person name="Astvaldsson A."/>
            <person name="Peirasmaki D."/>
            <person name="Eckmann L."/>
            <person name="Andersson J.O."/>
            <person name="Svard S.G."/>
            <person name="Jerlstrom-Hultqvist J."/>
        </authorList>
    </citation>
    <scope>NUCLEOTIDE SEQUENCE [LARGE SCALE GENOMIC DNA]</scope>
    <source>
        <strain evidence="2 3">Roberts-Thomson</strain>
    </source>
</reference>
<gene>
    <name evidence="2" type="ORF">GMRT_15081</name>
</gene>
<dbReference type="PANTHER" id="PTHR24120">
    <property type="entry name" value="GH07239P"/>
    <property type="match status" value="1"/>
</dbReference>
<dbReference type="SMART" id="SM00248">
    <property type="entry name" value="ANK"/>
    <property type="match status" value="7"/>
</dbReference>
<accession>A0A4Z1SMP1</accession>
<evidence type="ECO:0000313" key="3">
    <source>
        <dbReference type="Proteomes" id="UP000315496"/>
    </source>
</evidence>
<dbReference type="PANTHER" id="PTHR24120:SF4">
    <property type="entry name" value="GH07239P"/>
    <property type="match status" value="1"/>
</dbReference>
<dbReference type="OrthoDB" id="426293at2759"/>
<protein>
    <submittedName>
        <fullName evidence="2">Ankyrin repeat protein 1</fullName>
    </submittedName>
</protein>
<dbReference type="Gene3D" id="1.25.40.20">
    <property type="entry name" value="Ankyrin repeat-containing domain"/>
    <property type="match status" value="2"/>
</dbReference>
<comment type="caution">
    <text evidence="2">The sequence shown here is derived from an EMBL/GenBank/DDBJ whole genome shotgun (WGS) entry which is preliminary data.</text>
</comment>
<evidence type="ECO:0000313" key="2">
    <source>
        <dbReference type="EMBL" id="TNJ26954.1"/>
    </source>
</evidence>
<dbReference type="InterPro" id="IPR002110">
    <property type="entry name" value="Ankyrin_rpt"/>
</dbReference>
<organism evidence="2 3">
    <name type="scientific">Giardia muris</name>
    <dbReference type="NCBI Taxonomy" id="5742"/>
    <lineage>
        <taxon>Eukaryota</taxon>
        <taxon>Metamonada</taxon>
        <taxon>Diplomonadida</taxon>
        <taxon>Hexamitidae</taxon>
        <taxon>Giardiinae</taxon>
        <taxon>Giardia</taxon>
    </lineage>
</organism>
<sequence length="463" mass="50150">MSGNALLTAAQRGNISEVYGNLNLVKTRDENGMTALMLAARNGHKTCVEALVQYEKGLIASSGRTALMYAADAGHANCVQLLAQHEGRMQDFAGLTALMFAAFQNQVECVSLLLEASEAGMCTRRPYGRLIPAGSTALMIAAFQGHNDVVKLLKKHEARSRDSRGHDSAWYARYQAVCPHSFEIMESGHQETVAIVREGASESNPEFAMTPPPFPESKPPVSSVSHIGNVSESSVQLKSFQDECTTPGADHDSQITSALHQNSGSSTSERLTELMHAAEVNDLEAARKHLDQAGRTTWIGWTALMIAVKHGSLDVARLLVERESGRRTNNGETALMQAAIYGRTELVESLVDAEGNMTDNKGWTALMHATFYGREESIDVLISMESGKQSSESFEESVKLNPRRFASRVSALMIAAAKSVIPAIEALKDYEDGLVDGDGHDALWYAKTYGTSEAIHALTTTDA</sequence>
<feature type="region of interest" description="Disordered" evidence="1">
    <location>
        <begin position="203"/>
        <end position="226"/>
    </location>
</feature>
<dbReference type="InterPro" id="IPR036770">
    <property type="entry name" value="Ankyrin_rpt-contain_sf"/>
</dbReference>
<dbReference type="SUPFAM" id="SSF48403">
    <property type="entry name" value="Ankyrin repeat"/>
    <property type="match status" value="2"/>
</dbReference>
<proteinExistence type="predicted"/>
<dbReference type="Pfam" id="PF12796">
    <property type="entry name" value="Ank_2"/>
    <property type="match status" value="4"/>
</dbReference>
<name>A0A4Z1SMP1_GIAMU</name>
<dbReference type="Proteomes" id="UP000315496">
    <property type="component" value="Chromosome 4"/>
</dbReference>
<dbReference type="Pfam" id="PF00023">
    <property type="entry name" value="Ank"/>
    <property type="match status" value="1"/>
</dbReference>
<evidence type="ECO:0000256" key="1">
    <source>
        <dbReference type="SAM" id="MobiDB-lite"/>
    </source>
</evidence>
<dbReference type="EMBL" id="VDLU01000004">
    <property type="protein sequence ID" value="TNJ26954.1"/>
    <property type="molecule type" value="Genomic_DNA"/>
</dbReference>
<keyword evidence="3" id="KW-1185">Reference proteome</keyword>